<dbReference type="RefSeq" id="XP_005704936.1">
    <property type="nucleotide sequence ID" value="XM_005704879.1"/>
</dbReference>
<evidence type="ECO:0000313" key="4">
    <source>
        <dbReference type="Proteomes" id="UP000030680"/>
    </source>
</evidence>
<keyword evidence="4" id="KW-1185">Reference proteome</keyword>
<evidence type="ECO:0000256" key="1">
    <source>
        <dbReference type="SAM" id="MobiDB-lite"/>
    </source>
</evidence>
<keyword evidence="2" id="KW-0812">Transmembrane</keyword>
<dbReference type="KEGG" id="gsl:Gasu_41090"/>
<dbReference type="STRING" id="130081.M2VYP9"/>
<feature type="transmembrane region" description="Helical" evidence="2">
    <location>
        <begin position="187"/>
        <end position="206"/>
    </location>
</feature>
<evidence type="ECO:0008006" key="5">
    <source>
        <dbReference type="Google" id="ProtNLM"/>
    </source>
</evidence>
<keyword evidence="2" id="KW-0472">Membrane</keyword>
<dbReference type="AlphaFoldDB" id="M2VYP9"/>
<sequence>MAFQKNEKVVGHRTSPKNIQTTRGGYEEGIHWSRRIFHTSNGILAWILFDHGRNRALFHKVVWILLLSLIFLESIRLHSLYINQLASRLFYPIMRKNETRRLSGMSYYLAGILFASYFESPIVFEVAVIHLAIGDPVAAVCGLLLFPNSRKRWILKSGKNVSGLLACWLICTLSTLCYLYWQGMRGWSIGLIAILSSFLSALVESWTPTPQYIISPFPSLFPIGLDDNLVRLKRLISFSYCFENQLLVITSHHIPSCPYDVALSSILLYIII</sequence>
<keyword evidence="2" id="KW-1133">Transmembrane helix</keyword>
<feature type="region of interest" description="Disordered" evidence="1">
    <location>
        <begin position="1"/>
        <end position="20"/>
    </location>
</feature>
<dbReference type="OrthoDB" id="5673at2759"/>
<evidence type="ECO:0000313" key="3">
    <source>
        <dbReference type="EMBL" id="EME28416.1"/>
    </source>
</evidence>
<name>M2VYP9_GALSU</name>
<feature type="transmembrane region" description="Helical" evidence="2">
    <location>
        <begin position="102"/>
        <end position="118"/>
    </location>
</feature>
<proteinExistence type="predicted"/>
<protein>
    <recommendedName>
        <fullName evidence="5">Dolichol kinase</fullName>
    </recommendedName>
</protein>
<dbReference type="GeneID" id="17087252"/>
<dbReference type="Proteomes" id="UP000030680">
    <property type="component" value="Unassembled WGS sequence"/>
</dbReference>
<dbReference type="Gramene" id="EME28416">
    <property type="protein sequence ID" value="EME28416"/>
    <property type="gene ID" value="Gasu_41090"/>
</dbReference>
<dbReference type="InterPro" id="IPR037997">
    <property type="entry name" value="Dgk1-like"/>
</dbReference>
<dbReference type="PANTHER" id="PTHR31303">
    <property type="entry name" value="CTP-DEPENDENT DIACYLGLYCEROL KINASE 1"/>
    <property type="match status" value="1"/>
</dbReference>
<evidence type="ECO:0000256" key="2">
    <source>
        <dbReference type="SAM" id="Phobius"/>
    </source>
</evidence>
<accession>M2VYP9</accession>
<dbReference type="PANTHER" id="PTHR31303:SF1">
    <property type="entry name" value="CTP-DEPENDENT DIACYLGLYCEROL KINASE 1"/>
    <property type="match status" value="1"/>
</dbReference>
<feature type="transmembrane region" description="Helical" evidence="2">
    <location>
        <begin position="124"/>
        <end position="146"/>
    </location>
</feature>
<gene>
    <name evidence="3" type="ORF">Gasu_41090</name>
</gene>
<feature type="transmembrane region" description="Helical" evidence="2">
    <location>
        <begin position="61"/>
        <end position="81"/>
    </location>
</feature>
<feature type="compositionally biased region" description="Basic and acidic residues" evidence="1">
    <location>
        <begin position="1"/>
        <end position="10"/>
    </location>
</feature>
<organism evidence="3 4">
    <name type="scientific">Galdieria sulphuraria</name>
    <name type="common">Red alga</name>
    <dbReference type="NCBI Taxonomy" id="130081"/>
    <lineage>
        <taxon>Eukaryota</taxon>
        <taxon>Rhodophyta</taxon>
        <taxon>Bangiophyceae</taxon>
        <taxon>Galdieriales</taxon>
        <taxon>Galdieriaceae</taxon>
        <taxon>Galdieria</taxon>
    </lineage>
</organism>
<dbReference type="GO" id="GO:0004143">
    <property type="term" value="F:ATP-dependent diacylglycerol kinase activity"/>
    <property type="evidence" value="ECO:0007669"/>
    <property type="project" value="InterPro"/>
</dbReference>
<reference evidence="4" key="1">
    <citation type="journal article" date="2013" name="Science">
        <title>Gene transfer from bacteria and archaea facilitated evolution of an extremophilic eukaryote.</title>
        <authorList>
            <person name="Schonknecht G."/>
            <person name="Chen W.H."/>
            <person name="Ternes C.M."/>
            <person name="Barbier G.G."/>
            <person name="Shrestha R.P."/>
            <person name="Stanke M."/>
            <person name="Brautigam A."/>
            <person name="Baker B.J."/>
            <person name="Banfield J.F."/>
            <person name="Garavito R.M."/>
            <person name="Carr K."/>
            <person name="Wilkerson C."/>
            <person name="Rensing S.A."/>
            <person name="Gagneul D."/>
            <person name="Dickenson N.E."/>
            <person name="Oesterhelt C."/>
            <person name="Lercher M.J."/>
            <person name="Weber A.P."/>
        </authorList>
    </citation>
    <scope>NUCLEOTIDE SEQUENCE [LARGE SCALE GENOMIC DNA]</scope>
    <source>
        <strain evidence="4">074W</strain>
    </source>
</reference>
<dbReference type="EMBL" id="KB454520">
    <property type="protein sequence ID" value="EME28416.1"/>
    <property type="molecule type" value="Genomic_DNA"/>
</dbReference>
<feature type="transmembrane region" description="Helical" evidence="2">
    <location>
        <begin position="158"/>
        <end position="181"/>
    </location>
</feature>